<feature type="region of interest" description="Disordered" evidence="2">
    <location>
        <begin position="926"/>
        <end position="969"/>
    </location>
</feature>
<dbReference type="Proteomes" id="UP001194696">
    <property type="component" value="Unassembled WGS sequence"/>
</dbReference>
<feature type="region of interest" description="Disordered" evidence="2">
    <location>
        <begin position="401"/>
        <end position="438"/>
    </location>
</feature>
<feature type="compositionally biased region" description="Basic and acidic residues" evidence="2">
    <location>
        <begin position="779"/>
        <end position="789"/>
    </location>
</feature>
<evidence type="ECO:0000313" key="3">
    <source>
        <dbReference type="EMBL" id="KAG0292589.1"/>
    </source>
</evidence>
<gene>
    <name evidence="3" type="ORF">BGZ96_003967</name>
</gene>
<feature type="compositionally biased region" description="Basic and acidic residues" evidence="2">
    <location>
        <begin position="803"/>
        <end position="828"/>
    </location>
</feature>
<feature type="compositionally biased region" description="Low complexity" evidence="2">
    <location>
        <begin position="16"/>
        <end position="30"/>
    </location>
</feature>
<evidence type="ECO:0008006" key="5">
    <source>
        <dbReference type="Google" id="ProtNLM"/>
    </source>
</evidence>
<organism evidence="3 4">
    <name type="scientific">Linnemannia gamsii</name>
    <dbReference type="NCBI Taxonomy" id="64522"/>
    <lineage>
        <taxon>Eukaryota</taxon>
        <taxon>Fungi</taxon>
        <taxon>Fungi incertae sedis</taxon>
        <taxon>Mucoromycota</taxon>
        <taxon>Mortierellomycotina</taxon>
        <taxon>Mortierellomycetes</taxon>
        <taxon>Mortierellales</taxon>
        <taxon>Mortierellaceae</taxon>
        <taxon>Linnemannia</taxon>
    </lineage>
</organism>
<feature type="compositionally biased region" description="Basic and acidic residues" evidence="2">
    <location>
        <begin position="741"/>
        <end position="750"/>
    </location>
</feature>
<feature type="compositionally biased region" description="Polar residues" evidence="2">
    <location>
        <begin position="31"/>
        <end position="40"/>
    </location>
</feature>
<evidence type="ECO:0000256" key="2">
    <source>
        <dbReference type="SAM" id="MobiDB-lite"/>
    </source>
</evidence>
<feature type="compositionally biased region" description="Low complexity" evidence="2">
    <location>
        <begin position="41"/>
        <end position="69"/>
    </location>
</feature>
<evidence type="ECO:0000256" key="1">
    <source>
        <dbReference type="SAM" id="Coils"/>
    </source>
</evidence>
<dbReference type="EMBL" id="JAAAIM010000191">
    <property type="protein sequence ID" value="KAG0292589.1"/>
    <property type="molecule type" value="Genomic_DNA"/>
</dbReference>
<evidence type="ECO:0000313" key="4">
    <source>
        <dbReference type="Proteomes" id="UP001194696"/>
    </source>
</evidence>
<feature type="compositionally biased region" description="Basic and acidic residues" evidence="2">
    <location>
        <begin position="846"/>
        <end position="870"/>
    </location>
</feature>
<keyword evidence="4" id="KW-1185">Reference proteome</keyword>
<accession>A0ABQ7K7I2</accession>
<name>A0ABQ7K7I2_9FUNG</name>
<proteinExistence type="predicted"/>
<feature type="compositionally biased region" description="Gly residues" evidence="2">
    <location>
        <begin position="412"/>
        <end position="423"/>
    </location>
</feature>
<feature type="compositionally biased region" description="Polar residues" evidence="2">
    <location>
        <begin position="426"/>
        <end position="438"/>
    </location>
</feature>
<feature type="region of interest" description="Disordered" evidence="2">
    <location>
        <begin position="1"/>
        <end position="82"/>
    </location>
</feature>
<comment type="caution">
    <text evidence="3">The sequence shown here is derived from an EMBL/GenBank/DDBJ whole genome shotgun (WGS) entry which is preliminary data.</text>
</comment>
<sequence length="992" mass="106656">MTEIPSPGPEQTAALSGSSTNGNNTNGFNSPQMLANQGRQSSMSMLTNTTTSDSYYNNNNNTSNSNFNGQGAGAGATGGDEDPAGMVLTRGEVHASLENLKKLVIAAESYRELTTKLAKTTKQLGKCFKEFGDTKGMDSTYVMCLKSSANFYESYSEMETKLATCLQKDFELLQGNWEKHTKRVTKDERAHDEILGDLDERIKKISMSYDKKNKRPDPNTALMSHEKYISTLAELQESIASAKKDHRNTVARRERYTHSLTAQIACRLSEAQFLAIERQLRGSGPSLLKIKEWAPYAGQDMPPPTLVTNGDPTIEIRGGAFEEYIARHTPSGGGGGGGGGAGAGAGAGYSAGNGSNGNIPYVPGAYQSQRMDPGMASPTGSPAPITLTEMPQITLPPFAPMQQHIQQQQQQQGGGGGGGGGGATVPASQQPYFQSPTPTGLPTAMPVPNVVTPAGPTSTRLPTTMPEPKNYITPQQQQRQSIIDLTPPPQMITPQPTRVDKILATTTTGGGSGIVRPMGTDHKVLVKEVGIAQPVTKAILIEKPAIVSTDSTVIVTDPVPVLTASPPTTPGAFPSNNITSGITAVLTNKESERTIAKPVVVETLGTVTKIIEGDRGGGIVVSTNLEGTWPEDHGSVSTKVGGSSSATDDGRSTTRSGGSGGGGGQATLMAAKMDYFRESRTLTAADEAADAAALDRYHRENYSGRYRYADEESVDGGGGVGASASARFREPDDRGEPDDRDQDRDRHLDDMGPDDLYDDPYSPISGDHHDSYYDDGGDDNARIEPRRFYDDDESQHSGSIPIQRDREYYTSRSRYEEQQHQREYDRSYQHYSSSMPATRRQPPYLGDRDPRERDRERDRERERDLDREDWATAASALVAADEVSSMSGYAREQYPASREYPTARPTLEDRERELDIINQKVAAAAAAANANGGGRASRVGPGADPNGNNGYGPRRPASSAPGTVAQMRRRFSDLSVSDMAAAGENMVLDHAE</sequence>
<keyword evidence="1" id="KW-0175">Coiled coil</keyword>
<feature type="compositionally biased region" description="Low complexity" evidence="2">
    <location>
        <begin position="635"/>
        <end position="647"/>
    </location>
</feature>
<feature type="region of interest" description="Disordered" evidence="2">
    <location>
        <begin position="625"/>
        <end position="665"/>
    </location>
</feature>
<reference evidence="3 4" key="1">
    <citation type="journal article" date="2020" name="Fungal Divers.">
        <title>Resolving the Mortierellaceae phylogeny through synthesis of multi-gene phylogenetics and phylogenomics.</title>
        <authorList>
            <person name="Vandepol N."/>
            <person name="Liber J."/>
            <person name="Desiro A."/>
            <person name="Na H."/>
            <person name="Kennedy M."/>
            <person name="Barry K."/>
            <person name="Grigoriev I.V."/>
            <person name="Miller A.N."/>
            <person name="O'Donnell K."/>
            <person name="Stajich J.E."/>
            <person name="Bonito G."/>
        </authorList>
    </citation>
    <scope>NUCLEOTIDE SEQUENCE [LARGE SCALE GENOMIC DNA]</scope>
    <source>
        <strain evidence="3 4">AD045</strain>
    </source>
</reference>
<feature type="coiled-coil region" evidence="1">
    <location>
        <begin position="225"/>
        <end position="252"/>
    </location>
</feature>
<feature type="region of interest" description="Disordered" evidence="2">
    <location>
        <begin position="709"/>
        <end position="908"/>
    </location>
</feature>
<protein>
    <recommendedName>
        <fullName evidence="5">IMD domain-containing protein</fullName>
    </recommendedName>
</protein>